<evidence type="ECO:0000313" key="1">
    <source>
        <dbReference type="EMBL" id="CAG8792745.1"/>
    </source>
</evidence>
<feature type="non-terminal residue" evidence="1">
    <location>
        <position position="1"/>
    </location>
</feature>
<dbReference type="EMBL" id="CAJVQB010019909">
    <property type="protein sequence ID" value="CAG8792745.1"/>
    <property type="molecule type" value="Genomic_DNA"/>
</dbReference>
<reference evidence="1 2" key="1">
    <citation type="submission" date="2021-06" db="EMBL/GenBank/DDBJ databases">
        <authorList>
            <person name="Kallberg Y."/>
            <person name="Tangrot J."/>
            <person name="Rosling A."/>
        </authorList>
    </citation>
    <scope>NUCLEOTIDE SEQUENCE [LARGE SCALE GENOMIC DNA]</scope>
    <source>
        <strain evidence="1 2">120-4 pot B 10/14</strain>
    </source>
</reference>
<evidence type="ECO:0000313" key="2">
    <source>
        <dbReference type="Proteomes" id="UP000789901"/>
    </source>
</evidence>
<sequence>PIESSNNSSEPNINNNKHVTVNKETLQALISLIDNNKTSEERRNQQIFDTKTTSNPNIVPEQGSMEGPDDIVMKEVEFQEPPIEEVNVTKDEPNRAELKEVVVENLVPKENKKNVLKQIEPHSNSSEEFEEEDLEDHIYGISNFEGLSGPRYYRESEVTADYIELVLSWDEEEEYWNQDIRDFLNKKNLIFFTDIHDESKMNKGSFLPEKTPWYNRSPAGILIGKADFPSMHDLFDFYYDNTTISCEYHIGPISQNVKDQLEDMLQNRQDNFVWDSKDLDHTIVVKHKIYTGNAPAIKQ</sequence>
<proteinExistence type="predicted"/>
<dbReference type="Proteomes" id="UP000789901">
    <property type="component" value="Unassembled WGS sequence"/>
</dbReference>
<protein>
    <submittedName>
        <fullName evidence="1">34610_t:CDS:1</fullName>
    </submittedName>
</protein>
<organism evidence="1 2">
    <name type="scientific">Gigaspora margarita</name>
    <dbReference type="NCBI Taxonomy" id="4874"/>
    <lineage>
        <taxon>Eukaryota</taxon>
        <taxon>Fungi</taxon>
        <taxon>Fungi incertae sedis</taxon>
        <taxon>Mucoromycota</taxon>
        <taxon>Glomeromycotina</taxon>
        <taxon>Glomeromycetes</taxon>
        <taxon>Diversisporales</taxon>
        <taxon>Gigasporaceae</taxon>
        <taxon>Gigaspora</taxon>
    </lineage>
</organism>
<name>A0ABN7VQ92_GIGMA</name>
<accession>A0ABN7VQ92</accession>
<comment type="caution">
    <text evidence="1">The sequence shown here is derived from an EMBL/GenBank/DDBJ whole genome shotgun (WGS) entry which is preliminary data.</text>
</comment>
<keyword evidence="2" id="KW-1185">Reference proteome</keyword>
<gene>
    <name evidence="1" type="ORF">GMARGA_LOCUS21502</name>
</gene>